<accession>A0A1I7W7Z6</accession>
<organism evidence="1 2">
    <name type="scientific">Heterorhabditis bacteriophora</name>
    <name type="common">Entomopathogenic nematode worm</name>
    <dbReference type="NCBI Taxonomy" id="37862"/>
    <lineage>
        <taxon>Eukaryota</taxon>
        <taxon>Metazoa</taxon>
        <taxon>Ecdysozoa</taxon>
        <taxon>Nematoda</taxon>
        <taxon>Chromadorea</taxon>
        <taxon>Rhabditida</taxon>
        <taxon>Rhabditina</taxon>
        <taxon>Rhabditomorpha</taxon>
        <taxon>Strongyloidea</taxon>
        <taxon>Heterorhabditidae</taxon>
        <taxon>Heterorhabditis</taxon>
    </lineage>
</organism>
<dbReference type="Proteomes" id="UP000095283">
    <property type="component" value="Unplaced"/>
</dbReference>
<name>A0A1I7W7Z6_HETBA</name>
<protein>
    <submittedName>
        <fullName evidence="2">Uncharacterized protein</fullName>
    </submittedName>
</protein>
<dbReference type="AlphaFoldDB" id="A0A1I7W7Z6"/>
<evidence type="ECO:0000313" key="1">
    <source>
        <dbReference type="Proteomes" id="UP000095283"/>
    </source>
</evidence>
<proteinExistence type="predicted"/>
<evidence type="ECO:0000313" key="2">
    <source>
        <dbReference type="WBParaSite" id="Hba_00739"/>
    </source>
</evidence>
<keyword evidence="1" id="KW-1185">Reference proteome</keyword>
<dbReference type="WBParaSite" id="Hba_00739">
    <property type="protein sequence ID" value="Hba_00739"/>
    <property type="gene ID" value="Hba_00739"/>
</dbReference>
<sequence>MSSQKKTAASKKGGKQINKGLLLLYDCCDMIRLPYKCFI</sequence>
<reference evidence="2" key="1">
    <citation type="submission" date="2016-11" db="UniProtKB">
        <authorList>
            <consortium name="WormBaseParasite"/>
        </authorList>
    </citation>
    <scope>IDENTIFICATION</scope>
</reference>